<dbReference type="AlphaFoldDB" id="A0A0G0L2F3"/>
<proteinExistence type="predicted"/>
<protein>
    <submittedName>
        <fullName evidence="1">Uncharacterized protein</fullName>
    </submittedName>
</protein>
<dbReference type="EMBL" id="LBTU01000024">
    <property type="protein sequence ID" value="KKQ46871.1"/>
    <property type="molecule type" value="Genomic_DNA"/>
</dbReference>
<comment type="caution">
    <text evidence="1">The sequence shown here is derived from an EMBL/GenBank/DDBJ whole genome shotgun (WGS) entry which is preliminary data.</text>
</comment>
<name>A0A0G0L2F3_9BACT</name>
<evidence type="ECO:0000313" key="1">
    <source>
        <dbReference type="EMBL" id="KKQ46871.1"/>
    </source>
</evidence>
<evidence type="ECO:0000313" key="2">
    <source>
        <dbReference type="Proteomes" id="UP000034430"/>
    </source>
</evidence>
<dbReference type="Proteomes" id="UP000034430">
    <property type="component" value="Unassembled WGS sequence"/>
</dbReference>
<reference evidence="1 2" key="1">
    <citation type="journal article" date="2015" name="Nature">
        <title>rRNA introns, odd ribosomes, and small enigmatic genomes across a large radiation of phyla.</title>
        <authorList>
            <person name="Brown C.T."/>
            <person name="Hug L.A."/>
            <person name="Thomas B.C."/>
            <person name="Sharon I."/>
            <person name="Castelle C.J."/>
            <person name="Singh A."/>
            <person name="Wilkins M.J."/>
            <person name="Williams K.H."/>
            <person name="Banfield J.F."/>
        </authorList>
    </citation>
    <scope>NUCLEOTIDE SEQUENCE [LARGE SCALE GENOMIC DNA]</scope>
</reference>
<feature type="non-terminal residue" evidence="1">
    <location>
        <position position="1"/>
    </location>
</feature>
<gene>
    <name evidence="1" type="ORF">US65_C0024G0012</name>
</gene>
<organism evidence="1 2">
    <name type="scientific">Candidatus Yanofskybacteria bacterium GW2011_GWC2_37_9</name>
    <dbReference type="NCBI Taxonomy" id="1619028"/>
    <lineage>
        <taxon>Bacteria</taxon>
        <taxon>Candidatus Yanofskyibacteriota</taxon>
    </lineage>
</organism>
<sequence>NEQASSAQEFISTAEFGTLTLNVKVEKHRGAYRSNAIQK</sequence>
<accession>A0A0G0L2F3</accession>